<proteinExistence type="predicted"/>
<gene>
    <name evidence="1" type="ORF">B296_00038473</name>
</gene>
<evidence type="ECO:0000313" key="1">
    <source>
        <dbReference type="EMBL" id="RRT61985.1"/>
    </source>
</evidence>
<organism evidence="1 2">
    <name type="scientific">Ensete ventricosum</name>
    <name type="common">Abyssinian banana</name>
    <name type="synonym">Musa ensete</name>
    <dbReference type="NCBI Taxonomy" id="4639"/>
    <lineage>
        <taxon>Eukaryota</taxon>
        <taxon>Viridiplantae</taxon>
        <taxon>Streptophyta</taxon>
        <taxon>Embryophyta</taxon>
        <taxon>Tracheophyta</taxon>
        <taxon>Spermatophyta</taxon>
        <taxon>Magnoliopsida</taxon>
        <taxon>Liliopsida</taxon>
        <taxon>Zingiberales</taxon>
        <taxon>Musaceae</taxon>
        <taxon>Ensete</taxon>
    </lineage>
</organism>
<reference evidence="1 2" key="1">
    <citation type="journal article" date="2014" name="Agronomy (Basel)">
        <title>A Draft Genome Sequence for Ensete ventricosum, the Drought-Tolerant Tree Against Hunger.</title>
        <authorList>
            <person name="Harrison J."/>
            <person name="Moore K.A."/>
            <person name="Paszkiewicz K."/>
            <person name="Jones T."/>
            <person name="Grant M."/>
            <person name="Ambacheew D."/>
            <person name="Muzemil S."/>
            <person name="Studholme D.J."/>
        </authorList>
    </citation>
    <scope>NUCLEOTIDE SEQUENCE [LARGE SCALE GENOMIC DNA]</scope>
</reference>
<dbReference type="EMBL" id="AMZH03007169">
    <property type="protein sequence ID" value="RRT61985.1"/>
    <property type="molecule type" value="Genomic_DNA"/>
</dbReference>
<evidence type="ECO:0000313" key="2">
    <source>
        <dbReference type="Proteomes" id="UP000287651"/>
    </source>
</evidence>
<sequence>MHSHHSRTTWPADHCRSATSLPQLASHQLSSEHSSSVGPTLWLLLSSTGMNTGNDAQLLHSCVTTQSTTAGCAATANGRADNQGRPPPSIALPLLRHCPSQRHQPMSVAARRTFTSPL</sequence>
<protein>
    <submittedName>
        <fullName evidence="1">Uncharacterized protein</fullName>
    </submittedName>
</protein>
<dbReference type="AlphaFoldDB" id="A0A426ZDA7"/>
<comment type="caution">
    <text evidence="1">The sequence shown here is derived from an EMBL/GenBank/DDBJ whole genome shotgun (WGS) entry which is preliminary data.</text>
</comment>
<dbReference type="Proteomes" id="UP000287651">
    <property type="component" value="Unassembled WGS sequence"/>
</dbReference>
<name>A0A426ZDA7_ENSVE</name>
<accession>A0A426ZDA7</accession>